<keyword evidence="3 6" id="KW-1133">Transmembrane helix</keyword>
<evidence type="ECO:0000259" key="7">
    <source>
        <dbReference type="Pfam" id="PF04116"/>
    </source>
</evidence>
<dbReference type="InterPro" id="IPR006694">
    <property type="entry name" value="Fatty_acid_hydroxylase"/>
</dbReference>
<organism evidence="8 9">
    <name type="scientific">Hortaea werneckii</name>
    <name type="common">Black yeast</name>
    <name type="synonym">Cladosporium werneckii</name>
    <dbReference type="NCBI Taxonomy" id="91943"/>
    <lineage>
        <taxon>Eukaryota</taxon>
        <taxon>Fungi</taxon>
        <taxon>Dikarya</taxon>
        <taxon>Ascomycota</taxon>
        <taxon>Pezizomycotina</taxon>
        <taxon>Dothideomycetes</taxon>
        <taxon>Dothideomycetidae</taxon>
        <taxon>Mycosphaerellales</taxon>
        <taxon>Teratosphaeriaceae</taxon>
        <taxon>Hortaea</taxon>
    </lineage>
</organism>
<proteinExistence type="predicted"/>
<evidence type="ECO:0000256" key="3">
    <source>
        <dbReference type="ARBA" id="ARBA00022989"/>
    </source>
</evidence>
<evidence type="ECO:0000256" key="1">
    <source>
        <dbReference type="ARBA" id="ARBA00004370"/>
    </source>
</evidence>
<feature type="transmembrane region" description="Helical" evidence="6">
    <location>
        <begin position="12"/>
        <end position="35"/>
    </location>
</feature>
<feature type="non-terminal residue" evidence="8">
    <location>
        <position position="1"/>
    </location>
</feature>
<dbReference type="Pfam" id="PF04116">
    <property type="entry name" value="FA_hydroxylase"/>
    <property type="match status" value="1"/>
</dbReference>
<gene>
    <name evidence="8" type="ORF">D0867_00074</name>
</gene>
<accession>A0A3M7AFZ0</accession>
<protein>
    <recommendedName>
        <fullName evidence="7">Fatty acid hydroxylase domain-containing protein</fullName>
    </recommendedName>
</protein>
<dbReference type="GO" id="GO:0005506">
    <property type="term" value="F:iron ion binding"/>
    <property type="evidence" value="ECO:0007669"/>
    <property type="project" value="InterPro"/>
</dbReference>
<evidence type="ECO:0000313" key="9">
    <source>
        <dbReference type="Proteomes" id="UP000271337"/>
    </source>
</evidence>
<dbReference type="OrthoDB" id="408954at2759"/>
<feature type="compositionally biased region" description="Acidic residues" evidence="5">
    <location>
        <begin position="313"/>
        <end position="325"/>
    </location>
</feature>
<evidence type="ECO:0000313" key="8">
    <source>
        <dbReference type="EMBL" id="RMY26367.1"/>
    </source>
</evidence>
<feature type="domain" description="Fatty acid hydroxylase" evidence="7">
    <location>
        <begin position="109"/>
        <end position="244"/>
    </location>
</feature>
<reference evidence="8 9" key="1">
    <citation type="journal article" date="2018" name="BMC Genomics">
        <title>Genomic evidence for intraspecific hybridization in a clonal and extremely halotolerant yeast.</title>
        <authorList>
            <person name="Gostincar C."/>
            <person name="Stajich J.E."/>
            <person name="Zupancic J."/>
            <person name="Zalar P."/>
            <person name="Gunde-Cimerman N."/>
        </authorList>
    </citation>
    <scope>NUCLEOTIDE SEQUENCE [LARGE SCALE GENOMIC DNA]</scope>
    <source>
        <strain evidence="8 9">EXF-6669</strain>
    </source>
</reference>
<dbReference type="GO" id="GO:0016020">
    <property type="term" value="C:membrane"/>
    <property type="evidence" value="ECO:0007669"/>
    <property type="project" value="UniProtKB-SubCell"/>
</dbReference>
<evidence type="ECO:0000256" key="6">
    <source>
        <dbReference type="SAM" id="Phobius"/>
    </source>
</evidence>
<sequence>DPLTVEFGGTLLVRLVCFLAPALSALLFDCTVPSLAKSIKARGKKQLPTNLGRKKLLEVIIVSVLNVFLAVAVQAALELLTTEVLHLRSNIKVTSLVPLPWTILKDVAKGIVLRGVLRYFIHRFLLHTWSTPLQSWHLSWQHSVQLPFSLVATYDHPVVHLLSQWLPVFLPALLFRFHVLTWHVLLAVASLEDLFVYSGYAVLPSSIVLAGMARRADAHFAAVRDEKPAGNFGHLGLLDFMLGTTCNDEADAQKHRLEERAESAVQGAMSGLKGEQQPGTSPSSDEEVTSRQEDEVDQAGASADNVSGAANDADIDADKDADEDTQQPGQRRSNRRKARKA</sequence>
<evidence type="ECO:0000256" key="5">
    <source>
        <dbReference type="SAM" id="MobiDB-lite"/>
    </source>
</evidence>
<keyword evidence="2 6" id="KW-0812">Transmembrane</keyword>
<dbReference type="GO" id="GO:0008610">
    <property type="term" value="P:lipid biosynthetic process"/>
    <property type="evidence" value="ECO:0007669"/>
    <property type="project" value="InterPro"/>
</dbReference>
<dbReference type="PANTHER" id="PTHR11863">
    <property type="entry name" value="STEROL DESATURASE"/>
    <property type="match status" value="1"/>
</dbReference>
<evidence type="ECO:0000256" key="2">
    <source>
        <dbReference type="ARBA" id="ARBA00022692"/>
    </source>
</evidence>
<dbReference type="Proteomes" id="UP000271337">
    <property type="component" value="Unassembled WGS sequence"/>
</dbReference>
<dbReference type="InterPro" id="IPR050307">
    <property type="entry name" value="Sterol_Desaturase_Related"/>
</dbReference>
<feature type="transmembrane region" description="Helical" evidence="6">
    <location>
        <begin position="56"/>
        <end position="77"/>
    </location>
</feature>
<comment type="subcellular location">
    <subcellularLocation>
        <location evidence="1">Membrane</location>
    </subcellularLocation>
</comment>
<feature type="compositionally biased region" description="Basic residues" evidence="5">
    <location>
        <begin position="332"/>
        <end position="341"/>
    </location>
</feature>
<keyword evidence="4 6" id="KW-0472">Membrane</keyword>
<feature type="region of interest" description="Disordered" evidence="5">
    <location>
        <begin position="251"/>
        <end position="341"/>
    </location>
</feature>
<dbReference type="GO" id="GO:0016491">
    <property type="term" value="F:oxidoreductase activity"/>
    <property type="evidence" value="ECO:0007669"/>
    <property type="project" value="InterPro"/>
</dbReference>
<comment type="caution">
    <text evidence="8">The sequence shown here is derived from an EMBL/GenBank/DDBJ whole genome shotgun (WGS) entry which is preliminary data.</text>
</comment>
<feature type="compositionally biased region" description="Basic and acidic residues" evidence="5">
    <location>
        <begin position="251"/>
        <end position="262"/>
    </location>
</feature>
<name>A0A3M7AFZ0_HORWE</name>
<evidence type="ECO:0000256" key="4">
    <source>
        <dbReference type="ARBA" id="ARBA00023136"/>
    </source>
</evidence>
<dbReference type="EMBL" id="QWIL01000003">
    <property type="protein sequence ID" value="RMY26367.1"/>
    <property type="molecule type" value="Genomic_DNA"/>
</dbReference>
<dbReference type="AlphaFoldDB" id="A0A3M7AFZ0"/>